<dbReference type="OrthoDB" id="6132182at2759"/>
<feature type="compositionally biased region" description="Low complexity" evidence="3">
    <location>
        <begin position="307"/>
        <end position="318"/>
    </location>
</feature>
<dbReference type="GO" id="GO:0016491">
    <property type="term" value="F:oxidoreductase activity"/>
    <property type="evidence" value="ECO:0007669"/>
    <property type="project" value="InterPro"/>
</dbReference>
<comment type="caution">
    <text evidence="6">The sequence shown here is derived from an EMBL/GenBank/DDBJ whole genome shotgun (WGS) entry which is preliminary data.</text>
</comment>
<keyword evidence="1" id="KW-0479">Metal-binding</keyword>
<evidence type="ECO:0000256" key="3">
    <source>
        <dbReference type="SAM" id="MobiDB-lite"/>
    </source>
</evidence>
<dbReference type="Proteomes" id="UP000245609">
    <property type="component" value="Unassembled WGS sequence"/>
</dbReference>
<feature type="region of interest" description="Disordered" evidence="3">
    <location>
        <begin position="431"/>
        <end position="465"/>
    </location>
</feature>
<dbReference type="InterPro" id="IPR002227">
    <property type="entry name" value="Tyrosinase_Cu-bd"/>
</dbReference>
<feature type="compositionally biased region" description="Polar residues" evidence="3">
    <location>
        <begin position="319"/>
        <end position="335"/>
    </location>
</feature>
<evidence type="ECO:0000259" key="5">
    <source>
        <dbReference type="PROSITE" id="PS00497"/>
    </source>
</evidence>
<dbReference type="Gene3D" id="1.10.1280.10">
    <property type="entry name" value="Di-copper center containing domain from catechol oxidase"/>
    <property type="match status" value="1"/>
</dbReference>
<keyword evidence="4" id="KW-0732">Signal</keyword>
<dbReference type="GO" id="GO:0046872">
    <property type="term" value="F:metal ion binding"/>
    <property type="evidence" value="ECO:0007669"/>
    <property type="project" value="UniProtKB-KW"/>
</dbReference>
<feature type="signal peptide" evidence="4">
    <location>
        <begin position="1"/>
        <end position="25"/>
    </location>
</feature>
<sequence length="509" mass="58288">MKTFLTKFKVFLVFILFSKFDTIFCKLPPKCTSPTTIRREIRSLNPNEVQRIKNVMTQMHNAGWFDWFSHVHFAHSVLTHGTPLFLPWHRYFVRQFEVVGRTYDSWFFVPYWDALTDAASPASSVVFREDYWGGNGSGMQMCIGSGFERGWQREYPNRGCISRKFDNGNTIRPWFLPEIESVDLGSSKNYTAISVNIQRGIHGAVHNGIGGDMSTMYSPNDSIFFLLHGFVDYLWWKWQSGSPSRLTDYGGVVNGTQQLLTDVMPGFNVPVNDVMVLGYGSMCYSYNNRYFLIDRDRKDRRLSSTPSNRNKSQSNNQNTLYHNQSVSKRQQNDTAVQEDIQKVTQVPTMSLVSLLNATMLNRFFPGIVDGEFNANMIHMPNVVTPKAVEYATEYLNNPDKQFKADVTPVSSSSITDSIVATAQDNCLNCTGKGISNQRRPRQSKQMGRTREFIAPPTPRDLKMPVPASLPDSYLRMMNMDINEYSKYYKSRVQLIEYLNSVGYVSPYIQ</sequence>
<dbReference type="AlphaFoldDB" id="A0A2T9ZCQ6"/>
<dbReference type="PANTHER" id="PTHR11474:SF126">
    <property type="entry name" value="TYROSINASE-LIKE PROTEIN TYR-1-RELATED"/>
    <property type="match status" value="1"/>
</dbReference>
<evidence type="ECO:0000256" key="4">
    <source>
        <dbReference type="SAM" id="SignalP"/>
    </source>
</evidence>
<dbReference type="EMBL" id="MBFS01000486">
    <property type="protein sequence ID" value="PVV02383.1"/>
    <property type="molecule type" value="Genomic_DNA"/>
</dbReference>
<proteinExistence type="predicted"/>
<dbReference type="InterPro" id="IPR008922">
    <property type="entry name" value="Di-copper_centre_dom_sf"/>
</dbReference>
<keyword evidence="2" id="KW-0186">Copper</keyword>
<dbReference type="SUPFAM" id="SSF48056">
    <property type="entry name" value="Di-copper centre-containing domain"/>
    <property type="match status" value="1"/>
</dbReference>
<feature type="domain" description="Tyrosinase copper-binding" evidence="5">
    <location>
        <begin position="80"/>
        <end position="97"/>
    </location>
</feature>
<evidence type="ECO:0000256" key="1">
    <source>
        <dbReference type="ARBA" id="ARBA00022723"/>
    </source>
</evidence>
<accession>A0A2T9ZCQ6</accession>
<reference evidence="6 7" key="1">
    <citation type="journal article" date="2018" name="MBio">
        <title>Comparative Genomics Reveals the Core Gene Toolbox for the Fungus-Insect Symbiosis.</title>
        <authorList>
            <person name="Wang Y."/>
            <person name="Stata M."/>
            <person name="Wang W."/>
            <person name="Stajich J.E."/>
            <person name="White M.M."/>
            <person name="Moncalvo J.M."/>
        </authorList>
    </citation>
    <scope>NUCLEOTIDE SEQUENCE [LARGE SCALE GENOMIC DNA]</scope>
    <source>
        <strain evidence="6 7">SC-DP-2</strain>
    </source>
</reference>
<dbReference type="PRINTS" id="PR00092">
    <property type="entry name" value="TYROSINASE"/>
</dbReference>
<dbReference type="Pfam" id="PF00264">
    <property type="entry name" value="Tyrosinase"/>
    <property type="match status" value="1"/>
</dbReference>
<dbReference type="PROSITE" id="PS00497">
    <property type="entry name" value="TYROSINASE_1"/>
    <property type="match status" value="1"/>
</dbReference>
<keyword evidence="7" id="KW-1185">Reference proteome</keyword>
<feature type="chain" id="PRO_5015520660" description="Tyrosinase copper-binding domain-containing protein" evidence="4">
    <location>
        <begin position="26"/>
        <end position="509"/>
    </location>
</feature>
<evidence type="ECO:0000313" key="7">
    <source>
        <dbReference type="Proteomes" id="UP000245609"/>
    </source>
</evidence>
<name>A0A2T9ZCQ6_9FUNG</name>
<organism evidence="6 7">
    <name type="scientific">Smittium megazygosporum</name>
    <dbReference type="NCBI Taxonomy" id="133381"/>
    <lineage>
        <taxon>Eukaryota</taxon>
        <taxon>Fungi</taxon>
        <taxon>Fungi incertae sedis</taxon>
        <taxon>Zoopagomycota</taxon>
        <taxon>Kickxellomycotina</taxon>
        <taxon>Harpellomycetes</taxon>
        <taxon>Harpellales</taxon>
        <taxon>Legeriomycetaceae</taxon>
        <taxon>Smittium</taxon>
    </lineage>
</organism>
<dbReference type="PANTHER" id="PTHR11474">
    <property type="entry name" value="TYROSINASE FAMILY MEMBER"/>
    <property type="match status" value="1"/>
</dbReference>
<evidence type="ECO:0000256" key="2">
    <source>
        <dbReference type="ARBA" id="ARBA00023008"/>
    </source>
</evidence>
<dbReference type="InterPro" id="IPR050316">
    <property type="entry name" value="Tyrosinase/Hemocyanin"/>
</dbReference>
<evidence type="ECO:0000313" key="6">
    <source>
        <dbReference type="EMBL" id="PVV02383.1"/>
    </source>
</evidence>
<protein>
    <recommendedName>
        <fullName evidence="5">Tyrosinase copper-binding domain-containing protein</fullName>
    </recommendedName>
</protein>
<gene>
    <name evidence="6" type="ORF">BB560_003165</name>
</gene>
<dbReference type="STRING" id="133381.A0A2T9ZCQ6"/>
<feature type="region of interest" description="Disordered" evidence="3">
    <location>
        <begin position="301"/>
        <end position="336"/>
    </location>
</feature>